<dbReference type="SUPFAM" id="SSF82771">
    <property type="entry name" value="GIY-YIG endonuclease"/>
    <property type="match status" value="1"/>
</dbReference>
<dbReference type="InterPro" id="IPR050190">
    <property type="entry name" value="UPF0213_domain"/>
</dbReference>
<dbReference type="EMBL" id="DMAI01000055">
    <property type="protein sequence ID" value="HAE46447.1"/>
    <property type="molecule type" value="Genomic_DNA"/>
</dbReference>
<evidence type="ECO:0000256" key="1">
    <source>
        <dbReference type="ARBA" id="ARBA00007435"/>
    </source>
</evidence>
<evidence type="ECO:0000313" key="3">
    <source>
        <dbReference type="EMBL" id="HAE46447.1"/>
    </source>
</evidence>
<dbReference type="PROSITE" id="PS50164">
    <property type="entry name" value="GIY_YIG"/>
    <property type="match status" value="1"/>
</dbReference>
<reference evidence="3 4" key="1">
    <citation type="journal article" date="2018" name="Nat. Biotechnol.">
        <title>A standardized bacterial taxonomy based on genome phylogeny substantially revises the tree of life.</title>
        <authorList>
            <person name="Parks D.H."/>
            <person name="Chuvochina M."/>
            <person name="Waite D.W."/>
            <person name="Rinke C."/>
            <person name="Skarshewski A."/>
            <person name="Chaumeil P.A."/>
            <person name="Hugenholtz P."/>
        </authorList>
    </citation>
    <scope>NUCLEOTIDE SEQUENCE [LARGE SCALE GENOMIC DNA]</scope>
    <source>
        <strain evidence="3">UBA8739</strain>
    </source>
</reference>
<dbReference type="Pfam" id="PF01541">
    <property type="entry name" value="GIY-YIG"/>
    <property type="match status" value="1"/>
</dbReference>
<comment type="similarity">
    <text evidence="1">Belongs to the UPF0213 family.</text>
</comment>
<name>A0A3B9IGN5_9PROT</name>
<evidence type="ECO:0000259" key="2">
    <source>
        <dbReference type="PROSITE" id="PS50164"/>
    </source>
</evidence>
<dbReference type="Proteomes" id="UP000257706">
    <property type="component" value="Unassembled WGS sequence"/>
</dbReference>
<gene>
    <name evidence="3" type="ORF">DCK97_03410</name>
</gene>
<dbReference type="CDD" id="cd10448">
    <property type="entry name" value="GIY-YIG_unchar_3"/>
    <property type="match status" value="1"/>
</dbReference>
<feature type="domain" description="GIY-YIG" evidence="2">
    <location>
        <begin position="8"/>
        <end position="83"/>
    </location>
</feature>
<protein>
    <recommendedName>
        <fullName evidence="2">GIY-YIG domain-containing protein</fullName>
    </recommendedName>
</protein>
<dbReference type="Gene3D" id="3.40.1440.10">
    <property type="entry name" value="GIY-YIG endonuclease"/>
    <property type="match status" value="1"/>
</dbReference>
<dbReference type="AlphaFoldDB" id="A0A3B9IGN5"/>
<organism evidence="3 4">
    <name type="scientific">Tistrella mobilis</name>
    <dbReference type="NCBI Taxonomy" id="171437"/>
    <lineage>
        <taxon>Bacteria</taxon>
        <taxon>Pseudomonadati</taxon>
        <taxon>Pseudomonadota</taxon>
        <taxon>Alphaproteobacteria</taxon>
        <taxon>Geminicoccales</taxon>
        <taxon>Geminicoccaceae</taxon>
        <taxon>Tistrella</taxon>
    </lineage>
</organism>
<sequence>MEPAVSDRRPCIYILANGPNGTLYIGVTTNLARRLHEHRDVANGFVSRYGISQLVYVEFYDRIEDAIQRERRLKKWERAWKIRLIEEQNPYWRDMYDDLAGGT</sequence>
<accession>A0A3B9IGN5</accession>
<comment type="caution">
    <text evidence="3">The sequence shown here is derived from an EMBL/GenBank/DDBJ whole genome shotgun (WGS) entry which is preliminary data.</text>
</comment>
<dbReference type="InterPro" id="IPR000305">
    <property type="entry name" value="GIY-YIG_endonuc"/>
</dbReference>
<proteinExistence type="inferred from homology"/>
<dbReference type="PANTHER" id="PTHR34477:SF5">
    <property type="entry name" value="BSL5627 PROTEIN"/>
    <property type="match status" value="1"/>
</dbReference>
<dbReference type="PANTHER" id="PTHR34477">
    <property type="entry name" value="UPF0213 PROTEIN YHBQ"/>
    <property type="match status" value="1"/>
</dbReference>
<dbReference type="SMART" id="SM00465">
    <property type="entry name" value="GIYc"/>
    <property type="match status" value="1"/>
</dbReference>
<dbReference type="InterPro" id="IPR035901">
    <property type="entry name" value="GIY-YIG_endonuc_sf"/>
</dbReference>
<evidence type="ECO:0000313" key="4">
    <source>
        <dbReference type="Proteomes" id="UP000257706"/>
    </source>
</evidence>